<gene>
    <name evidence="1" type="ORF">A3A32_02315</name>
</gene>
<evidence type="ECO:0000313" key="1">
    <source>
        <dbReference type="EMBL" id="OHA74054.1"/>
    </source>
</evidence>
<dbReference type="AlphaFoldDB" id="A0A1G2RMI0"/>
<organism evidence="1 2">
    <name type="scientific">Candidatus Wildermuthbacteria bacterium RIFCSPLOWO2_01_FULL_48_35</name>
    <dbReference type="NCBI Taxonomy" id="1802463"/>
    <lineage>
        <taxon>Bacteria</taxon>
        <taxon>Candidatus Wildermuthiibacteriota</taxon>
    </lineage>
</organism>
<comment type="caution">
    <text evidence="1">The sequence shown here is derived from an EMBL/GenBank/DDBJ whole genome shotgun (WGS) entry which is preliminary data.</text>
</comment>
<proteinExistence type="predicted"/>
<evidence type="ECO:0000313" key="2">
    <source>
        <dbReference type="Proteomes" id="UP000177081"/>
    </source>
</evidence>
<dbReference type="EMBL" id="MHUI01000033">
    <property type="protein sequence ID" value="OHA74054.1"/>
    <property type="molecule type" value="Genomic_DNA"/>
</dbReference>
<sequence length="139" mass="15913">MQRHPVSGWGLDGLRFDVFLVYRRSQEPGGPETEHVFTCRAMDYMGYQDKSVRFDADRQVFALKLYRTSWDPEASIETTATMELVVPVEDVVAIVAQERHENYDEPDEVGELRAWPENVRLSVLGVIALGTFKVPQVPR</sequence>
<protein>
    <submittedName>
        <fullName evidence="1">Uncharacterized protein</fullName>
    </submittedName>
</protein>
<reference evidence="1 2" key="1">
    <citation type="journal article" date="2016" name="Nat. Commun.">
        <title>Thousands of microbial genomes shed light on interconnected biogeochemical processes in an aquifer system.</title>
        <authorList>
            <person name="Anantharaman K."/>
            <person name="Brown C.T."/>
            <person name="Hug L.A."/>
            <person name="Sharon I."/>
            <person name="Castelle C.J."/>
            <person name="Probst A.J."/>
            <person name="Thomas B.C."/>
            <person name="Singh A."/>
            <person name="Wilkins M.J."/>
            <person name="Karaoz U."/>
            <person name="Brodie E.L."/>
            <person name="Williams K.H."/>
            <person name="Hubbard S.S."/>
            <person name="Banfield J.F."/>
        </authorList>
    </citation>
    <scope>NUCLEOTIDE SEQUENCE [LARGE SCALE GENOMIC DNA]</scope>
</reference>
<dbReference type="Proteomes" id="UP000177081">
    <property type="component" value="Unassembled WGS sequence"/>
</dbReference>
<name>A0A1G2RMI0_9BACT</name>
<accession>A0A1G2RMI0</accession>